<dbReference type="InterPro" id="IPR050312">
    <property type="entry name" value="IolE/XylAMocC-like"/>
</dbReference>
<dbReference type="PANTHER" id="PTHR12110">
    <property type="entry name" value="HYDROXYPYRUVATE ISOMERASE"/>
    <property type="match status" value="1"/>
</dbReference>
<feature type="domain" description="Xylose isomerase-like TIM barrel" evidence="1">
    <location>
        <begin position="27"/>
        <end position="253"/>
    </location>
</feature>
<comment type="caution">
    <text evidence="2">The sequence shown here is derived from an EMBL/GenBank/DDBJ whole genome shotgun (WGS) entry which is preliminary data.</text>
</comment>
<dbReference type="SUPFAM" id="SSF51658">
    <property type="entry name" value="Xylose isomerase-like"/>
    <property type="match status" value="1"/>
</dbReference>
<dbReference type="Gene3D" id="3.20.20.150">
    <property type="entry name" value="Divalent-metal-dependent TIM barrel enzymes"/>
    <property type="match status" value="1"/>
</dbReference>
<dbReference type="InterPro" id="IPR036237">
    <property type="entry name" value="Xyl_isomerase-like_sf"/>
</dbReference>
<keyword evidence="3" id="KW-1185">Reference proteome</keyword>
<evidence type="ECO:0000313" key="2">
    <source>
        <dbReference type="EMBL" id="TCZ78900.1"/>
    </source>
</evidence>
<organism evidence="2 3">
    <name type="scientific">Paenibacillus albiflavus</name>
    <dbReference type="NCBI Taxonomy" id="2545760"/>
    <lineage>
        <taxon>Bacteria</taxon>
        <taxon>Bacillati</taxon>
        <taxon>Bacillota</taxon>
        <taxon>Bacilli</taxon>
        <taxon>Bacillales</taxon>
        <taxon>Paenibacillaceae</taxon>
        <taxon>Paenibacillus</taxon>
    </lineage>
</organism>
<dbReference type="EMBL" id="SKFG01000004">
    <property type="protein sequence ID" value="TCZ78900.1"/>
    <property type="molecule type" value="Genomic_DNA"/>
</dbReference>
<accession>A0A4R4EI65</accession>
<name>A0A4R4EI65_9BACL</name>
<dbReference type="InterPro" id="IPR013022">
    <property type="entry name" value="Xyl_isomerase-like_TIM-brl"/>
</dbReference>
<dbReference type="AlphaFoldDB" id="A0A4R4EI65"/>
<reference evidence="2 3" key="1">
    <citation type="submission" date="2019-03" db="EMBL/GenBank/DDBJ databases">
        <authorList>
            <person name="Kim M.K.M."/>
        </authorList>
    </citation>
    <scope>NUCLEOTIDE SEQUENCE [LARGE SCALE GENOMIC DNA]</scope>
    <source>
        <strain evidence="2 3">18JY21-1</strain>
    </source>
</reference>
<gene>
    <name evidence="2" type="ORF">E0485_07485</name>
</gene>
<dbReference type="OrthoDB" id="110795at2"/>
<keyword evidence="2" id="KW-0413">Isomerase</keyword>
<dbReference type="GO" id="GO:0016853">
    <property type="term" value="F:isomerase activity"/>
    <property type="evidence" value="ECO:0007669"/>
    <property type="project" value="UniProtKB-KW"/>
</dbReference>
<evidence type="ECO:0000259" key="1">
    <source>
        <dbReference type="Pfam" id="PF01261"/>
    </source>
</evidence>
<sequence length="262" mass="30211">MTIFINLAPYTYQVDQSAELLDCWDGGIELMMDGPNWREPVDWKKEFERFAHYKGPISVHGPIWELNLATDRYPAIREYSYEVYKECLDWCAQIGALHMVLHPNLYSTPLFARKASQQYAKENLRRLGEHAAKLNIDLAVENIGKGEYALFNQEEFIELFDEIETIKALVDVGHAHMNGWDVPKVIRQLGHRIAAVHLHDNDGVNDLHQPIGHGTIRWELIWDALNSLEHSYRPIIEYSEGVPLELMLKHGADLAEKLNTIK</sequence>
<proteinExistence type="predicted"/>
<evidence type="ECO:0000313" key="3">
    <source>
        <dbReference type="Proteomes" id="UP000295418"/>
    </source>
</evidence>
<protein>
    <submittedName>
        <fullName evidence="2">Sugar phosphate isomerase/epimerase</fullName>
    </submittedName>
</protein>
<dbReference type="Proteomes" id="UP000295418">
    <property type="component" value="Unassembled WGS sequence"/>
</dbReference>
<dbReference type="RefSeq" id="WP_132417350.1">
    <property type="nucleotide sequence ID" value="NZ_SKFG01000004.1"/>
</dbReference>
<dbReference type="Pfam" id="PF01261">
    <property type="entry name" value="AP_endonuc_2"/>
    <property type="match status" value="1"/>
</dbReference>